<proteinExistence type="predicted"/>
<dbReference type="EMBL" id="CP014143">
    <property type="protein sequence ID" value="AOS97295.1"/>
    <property type="molecule type" value="Genomic_DNA"/>
</dbReference>
<evidence type="ECO:0000313" key="1">
    <source>
        <dbReference type="EMBL" id="AOS97295.1"/>
    </source>
</evidence>
<organism evidence="1 2">
    <name type="scientific">Microbulbifer aggregans</name>
    <dbReference type="NCBI Taxonomy" id="1769779"/>
    <lineage>
        <taxon>Bacteria</taxon>
        <taxon>Pseudomonadati</taxon>
        <taxon>Pseudomonadota</taxon>
        <taxon>Gammaproteobacteria</taxon>
        <taxon>Cellvibrionales</taxon>
        <taxon>Microbulbiferaceae</taxon>
        <taxon>Microbulbifer</taxon>
    </lineage>
</organism>
<keyword evidence="2" id="KW-1185">Reference proteome</keyword>
<accession>A0A1C9W845</accession>
<reference evidence="2" key="1">
    <citation type="submission" date="2016-01" db="EMBL/GenBank/DDBJ databases">
        <title>Complete genome sequence of Microbulbifer sp. CCB-MM1, a halophile isolated from Matang Mangrove Forest, Perak.</title>
        <authorList>
            <person name="Moh T.H."/>
            <person name="Dinesh B."/>
            <person name="Lau N.-S."/>
            <person name="Go F."/>
            <person name="Alexander Chong S.-C."/>
        </authorList>
    </citation>
    <scope>NUCLEOTIDE SEQUENCE [LARGE SCALE GENOMIC DNA]</scope>
    <source>
        <strain evidence="2">CCB-MM1</strain>
    </source>
</reference>
<sequence>MNGRTNTGHILAMRMTDREMNHANDSVAEDSPFVLGNYVAIDTRESHDIKLTAVS</sequence>
<evidence type="ECO:0000313" key="2">
    <source>
        <dbReference type="Proteomes" id="UP000095672"/>
    </source>
</evidence>
<dbReference type="KEGG" id="micc:AUP74_01864"/>
<dbReference type="AlphaFoldDB" id="A0A1C9W845"/>
<name>A0A1C9W845_9GAMM</name>
<protein>
    <submittedName>
        <fullName evidence="1">Uncharacterized protein</fullName>
    </submittedName>
</protein>
<dbReference type="Proteomes" id="UP000095672">
    <property type="component" value="Chromosome"/>
</dbReference>
<gene>
    <name evidence="1" type="ORF">AUP74_01864</name>
</gene>